<sequence length="581" mass="67688">MSHSSVFVRGQSLQQIYQQVKKPPNENHDRVFDEMRFPIPEDVNRNLQGLPYCPNDNLQESVIDEPLDPHSTQTSFEDASSPSSFLVYDSSHPQRADRQSRDGLIFNSRFECGNLDRVYRRSPSLTEGVATVHRVYDLWLRPDRSSSPHTQWFYFGVDNIDPFVDFTFNIVNLVKPSSLYATGMRVLMYDERQGWHRGGRVRGYGANSFRDKKTSNPFYTLSFDFQANEDQRWMYMAYSYPYSYTRLQQYLDSISAEIGHMDHCRRDLLCRSFSGNNVDVLTITDFTAGQDISSRSCAVITGRVHPGEPNSSWIMEGIISFLIGSSPSARRLRQMFIFTIIPMLNPDGVIDGSYRTGGSATGSDLNRVWHNPSRRNHPTIFATKMLMKRLSKERPIHFFIDLHGHSRRHNMFMYGCPPTQPTVVHAERILPRMLWRLADNFSFQDCRFEIQKCKKNTARAVVSREFACINSYTLEASFAGSNQSHRSGLHYNQRDYREMGERLCEGLLRYSDDQYRDEYECAHRELLLYYPETNEIVFDPHKSFCEKEKEGLVETSKRIRMNRAKSIRKHNLKIDKIFPQR</sequence>
<feature type="compositionally biased region" description="Polar residues" evidence="4">
    <location>
        <begin position="70"/>
        <end position="83"/>
    </location>
</feature>
<evidence type="ECO:0000313" key="6">
    <source>
        <dbReference type="EMBL" id="CRZ00937.1"/>
    </source>
</evidence>
<dbReference type="Pfam" id="PF18027">
    <property type="entry name" value="Pepdidase_M14_N"/>
    <property type="match status" value="1"/>
</dbReference>
<reference evidence="6" key="1">
    <citation type="submission" date="2015-04" db="EMBL/GenBank/DDBJ databases">
        <title>The genome sequence of the plant pathogenic Rhizarian Plasmodiophora brassicae reveals insights in its biotrophic life cycle and the origin of chitin synthesis.</title>
        <authorList>
            <person name="Schwelm A."/>
            <person name="Fogelqvist J."/>
            <person name="Knaust A."/>
            <person name="Julke S."/>
            <person name="Lilja T."/>
            <person name="Dhandapani V."/>
            <person name="Bonilla-Rosso G."/>
            <person name="Karlsson M."/>
            <person name="Shevchenko A."/>
            <person name="Choi S.R."/>
            <person name="Kim H.G."/>
            <person name="Park J.Y."/>
            <person name="Lim Y.P."/>
            <person name="Ludwig-Muller J."/>
            <person name="Dixelius C."/>
        </authorList>
    </citation>
    <scope>NUCLEOTIDE SEQUENCE</scope>
    <source>
        <tissue evidence="6">Potato root galls</tissue>
    </source>
</reference>
<dbReference type="Gene3D" id="2.60.40.3120">
    <property type="match status" value="1"/>
</dbReference>
<evidence type="ECO:0000256" key="1">
    <source>
        <dbReference type="ARBA" id="ARBA00001947"/>
    </source>
</evidence>
<dbReference type="GO" id="GO:0004181">
    <property type="term" value="F:metallocarboxypeptidase activity"/>
    <property type="evidence" value="ECO:0007669"/>
    <property type="project" value="InterPro"/>
</dbReference>
<feature type="domain" description="Peptidase M14" evidence="5">
    <location>
        <begin position="240"/>
        <end position="511"/>
    </location>
</feature>
<accession>A0A0H5QH23</accession>
<dbReference type="Pfam" id="PF00246">
    <property type="entry name" value="Peptidase_M14"/>
    <property type="match status" value="1"/>
</dbReference>
<dbReference type="InterPro" id="IPR040626">
    <property type="entry name" value="Pepdidase_M14_N"/>
</dbReference>
<evidence type="ECO:0000259" key="5">
    <source>
        <dbReference type="PROSITE" id="PS52035"/>
    </source>
</evidence>
<dbReference type="PANTHER" id="PTHR12756:SF11">
    <property type="entry name" value="CYTOSOLIC CARBOXYPEPTIDASE 1"/>
    <property type="match status" value="1"/>
</dbReference>
<dbReference type="SUPFAM" id="SSF53187">
    <property type="entry name" value="Zn-dependent exopeptidases"/>
    <property type="match status" value="1"/>
</dbReference>
<comment type="cofactor">
    <cofactor evidence="1">
        <name>Zn(2+)</name>
        <dbReference type="ChEBI" id="CHEBI:29105"/>
    </cofactor>
</comment>
<dbReference type="EMBL" id="HACM01000495">
    <property type="protein sequence ID" value="CRZ00937.1"/>
    <property type="molecule type" value="Transcribed_RNA"/>
</dbReference>
<dbReference type="Gene3D" id="3.40.630.10">
    <property type="entry name" value="Zn peptidases"/>
    <property type="match status" value="1"/>
</dbReference>
<evidence type="ECO:0000256" key="4">
    <source>
        <dbReference type="SAM" id="MobiDB-lite"/>
    </source>
</evidence>
<feature type="region of interest" description="Disordered" evidence="4">
    <location>
        <begin position="60"/>
        <end position="83"/>
    </location>
</feature>
<comment type="similarity">
    <text evidence="2 3">Belongs to the peptidase M14 family.</text>
</comment>
<dbReference type="PROSITE" id="PS52035">
    <property type="entry name" value="PEPTIDASE_M14"/>
    <property type="match status" value="1"/>
</dbReference>
<feature type="active site" description="Proton donor/acceptor" evidence="3">
    <location>
        <position position="475"/>
    </location>
</feature>
<dbReference type="AlphaFoldDB" id="A0A0H5QH23"/>
<evidence type="ECO:0000256" key="2">
    <source>
        <dbReference type="ARBA" id="ARBA00005988"/>
    </source>
</evidence>
<dbReference type="GO" id="GO:0008270">
    <property type="term" value="F:zinc ion binding"/>
    <property type="evidence" value="ECO:0007669"/>
    <property type="project" value="InterPro"/>
</dbReference>
<organism evidence="6">
    <name type="scientific">Spongospora subterranea</name>
    <dbReference type="NCBI Taxonomy" id="70186"/>
    <lineage>
        <taxon>Eukaryota</taxon>
        <taxon>Sar</taxon>
        <taxon>Rhizaria</taxon>
        <taxon>Endomyxa</taxon>
        <taxon>Phytomyxea</taxon>
        <taxon>Plasmodiophorida</taxon>
        <taxon>Plasmodiophoridae</taxon>
        <taxon>Spongospora</taxon>
    </lineage>
</organism>
<dbReference type="GO" id="GO:0006508">
    <property type="term" value="P:proteolysis"/>
    <property type="evidence" value="ECO:0007669"/>
    <property type="project" value="InterPro"/>
</dbReference>
<dbReference type="InterPro" id="IPR000834">
    <property type="entry name" value="Peptidase_M14"/>
</dbReference>
<evidence type="ECO:0000256" key="3">
    <source>
        <dbReference type="PROSITE-ProRule" id="PRU01379"/>
    </source>
</evidence>
<name>A0A0H5QH23_9EUKA</name>
<protein>
    <recommendedName>
        <fullName evidence="5">Peptidase M14 domain-containing protein</fullName>
    </recommendedName>
</protein>
<dbReference type="InterPro" id="IPR050821">
    <property type="entry name" value="Cytosolic_carboxypeptidase"/>
</dbReference>
<proteinExistence type="inferred from homology"/>
<dbReference type="PANTHER" id="PTHR12756">
    <property type="entry name" value="CYTOSOLIC CARBOXYPEPTIDASE"/>
    <property type="match status" value="1"/>
</dbReference>